<keyword evidence="2" id="KW-1133">Transmembrane helix</keyword>
<dbReference type="CDD" id="cd00519">
    <property type="entry name" value="Lipase_3"/>
    <property type="match status" value="1"/>
</dbReference>
<feature type="transmembrane region" description="Helical" evidence="2">
    <location>
        <begin position="389"/>
        <end position="406"/>
    </location>
</feature>
<organism evidence="4">
    <name type="scientific">Auxenochlorella protothecoides</name>
    <name type="common">Green microalga</name>
    <name type="synonym">Chlorella protothecoides</name>
    <dbReference type="NCBI Taxonomy" id="3075"/>
    <lineage>
        <taxon>Eukaryota</taxon>
        <taxon>Viridiplantae</taxon>
        <taxon>Chlorophyta</taxon>
        <taxon>core chlorophytes</taxon>
        <taxon>Trebouxiophyceae</taxon>
        <taxon>Chlorellales</taxon>
        <taxon>Chlorellaceae</taxon>
        <taxon>Auxenochlorella</taxon>
    </lineage>
</organism>
<evidence type="ECO:0000256" key="1">
    <source>
        <dbReference type="SAM" id="MobiDB-lite"/>
    </source>
</evidence>
<dbReference type="AlphaFoldDB" id="A0A1D1ZVU7"/>
<dbReference type="SUPFAM" id="SSF53474">
    <property type="entry name" value="alpha/beta-Hydrolases"/>
    <property type="match status" value="1"/>
</dbReference>
<dbReference type="Gene3D" id="3.40.50.1820">
    <property type="entry name" value="alpha/beta hydrolase"/>
    <property type="match status" value="1"/>
</dbReference>
<dbReference type="Pfam" id="PF01764">
    <property type="entry name" value="Lipase_3"/>
    <property type="match status" value="1"/>
</dbReference>
<dbReference type="InterPro" id="IPR029058">
    <property type="entry name" value="AB_hydrolase_fold"/>
</dbReference>
<dbReference type="InterPro" id="IPR051218">
    <property type="entry name" value="Sec_MonoDiacylglyc_Lipase"/>
</dbReference>
<feature type="transmembrane region" description="Helical" evidence="2">
    <location>
        <begin position="339"/>
        <end position="361"/>
    </location>
</feature>
<dbReference type="EMBL" id="GDKF01007747">
    <property type="protein sequence ID" value="JAT70875.1"/>
    <property type="molecule type" value="Transcribed_RNA"/>
</dbReference>
<protein>
    <recommendedName>
        <fullName evidence="3">Fungal lipase-type domain-containing protein</fullName>
    </recommendedName>
</protein>
<dbReference type="InterPro" id="IPR002921">
    <property type="entry name" value="Fungal_lipase-type"/>
</dbReference>
<feature type="non-terminal residue" evidence="4">
    <location>
        <position position="1"/>
    </location>
</feature>
<gene>
    <name evidence="4" type="ORF">g.42976</name>
</gene>
<dbReference type="GO" id="GO:0006629">
    <property type="term" value="P:lipid metabolic process"/>
    <property type="evidence" value="ECO:0007669"/>
    <property type="project" value="InterPro"/>
</dbReference>
<dbReference type="PANTHER" id="PTHR45856">
    <property type="entry name" value="ALPHA/BETA-HYDROLASES SUPERFAMILY PROTEIN"/>
    <property type="match status" value="1"/>
</dbReference>
<dbReference type="PANTHER" id="PTHR45856:SF24">
    <property type="entry name" value="FUNGAL LIPASE-LIKE DOMAIN-CONTAINING PROTEIN"/>
    <property type="match status" value="1"/>
</dbReference>
<evidence type="ECO:0000259" key="3">
    <source>
        <dbReference type="Pfam" id="PF01764"/>
    </source>
</evidence>
<name>A0A1D1ZVU7_AUXPR</name>
<reference evidence="4" key="1">
    <citation type="submission" date="2015-08" db="EMBL/GenBank/DDBJ databases">
        <authorList>
            <person name="Babu N.S."/>
            <person name="Beckwith C.J."/>
            <person name="Beseler K.G."/>
            <person name="Brison A."/>
            <person name="Carone J.V."/>
            <person name="Caskin T.P."/>
            <person name="Diamond M."/>
            <person name="Durham M.E."/>
            <person name="Foxe J.M."/>
            <person name="Go M."/>
            <person name="Henderson B.A."/>
            <person name="Jones I.B."/>
            <person name="McGettigan J.A."/>
            <person name="Micheletti S.J."/>
            <person name="Nasrallah M.E."/>
            <person name="Ortiz D."/>
            <person name="Piller C.R."/>
            <person name="Privatt S.R."/>
            <person name="Schneider S.L."/>
            <person name="Sharp S."/>
            <person name="Smith T.C."/>
            <person name="Stanton J.D."/>
            <person name="Ullery H.E."/>
            <person name="Wilson R.J."/>
            <person name="Serrano M.G."/>
            <person name="Buck G."/>
            <person name="Lee V."/>
            <person name="Wang Y."/>
            <person name="Carvalho R."/>
            <person name="Voegtly L."/>
            <person name="Shi R."/>
            <person name="Duckworth R."/>
            <person name="Johnson A."/>
            <person name="Loviza R."/>
            <person name="Walstead R."/>
            <person name="Shah Z."/>
            <person name="Kiflezghi M."/>
            <person name="Wade K."/>
            <person name="Ball S.L."/>
            <person name="Bradley K.W."/>
            <person name="Asai D.J."/>
            <person name="Bowman C.A."/>
            <person name="Russell D.A."/>
            <person name="Pope W.H."/>
            <person name="Jacobs-Sera D."/>
            <person name="Hendrix R.W."/>
            <person name="Hatfull G.F."/>
        </authorList>
    </citation>
    <scope>NUCLEOTIDE SEQUENCE</scope>
</reference>
<feature type="domain" description="Fungal lipase-type" evidence="3">
    <location>
        <begin position="605"/>
        <end position="749"/>
    </location>
</feature>
<feature type="transmembrane region" description="Helical" evidence="2">
    <location>
        <begin position="158"/>
        <end position="180"/>
    </location>
</feature>
<feature type="transmembrane region" description="Helical" evidence="2">
    <location>
        <begin position="200"/>
        <end position="227"/>
    </location>
</feature>
<feature type="compositionally biased region" description="Low complexity" evidence="1">
    <location>
        <begin position="942"/>
        <end position="959"/>
    </location>
</feature>
<keyword evidence="2" id="KW-0812">Transmembrane</keyword>
<feature type="transmembrane region" description="Helical" evidence="2">
    <location>
        <begin position="426"/>
        <end position="443"/>
    </location>
</feature>
<feature type="transmembrane region" description="Helical" evidence="2">
    <location>
        <begin position="247"/>
        <end position="267"/>
    </location>
</feature>
<feature type="transmembrane region" description="Helical" evidence="2">
    <location>
        <begin position="116"/>
        <end position="138"/>
    </location>
</feature>
<keyword evidence="2" id="KW-0472">Membrane</keyword>
<feature type="region of interest" description="Disordered" evidence="1">
    <location>
        <begin position="904"/>
        <end position="959"/>
    </location>
</feature>
<accession>A0A1D1ZVU7</accession>
<evidence type="ECO:0000256" key="2">
    <source>
        <dbReference type="SAM" id="Phobius"/>
    </source>
</evidence>
<proteinExistence type="predicted"/>
<sequence>IRTGIAYTMNCYVVILSRVVGGRYAPNGSPYSHHDMAFCGIVLLRNCIPLFQRDSRPVVDATQVSTGTLSGSVHMPAHPDVPQTVLEDEVEAQKQGAKQGSSRVLLRMETMTSATVIWLQVGVALSFALVNAFTITIFLQKFQYSNDLQILSQLTSWFIVQLALVSVFFFILLTCAASWFQRVWKRQSAHRVWTQRQRLYVLDAAVLISLQSLVMTLLIVSQSIAIAVPCPWFKQSVSLLSFIRWTLTNSILAWMCVMMRGMCWYCGSVQLPDPDRQLTIDAPWRRQAWANLPTLLIFLSTEAVVVAKLAYRWIDVQEAVGVPACRTYPYDCTPSTGEFVINIVTTVCLLVYAVYYIYLVVQARADHAKVPFTRYRVTYLYVQMHARHGIFIVVLLLVVSTVLRFVESKSCWSFVDIQFGLIPTQLAITVLVCVVSILTAPCSDSMDNLKQRWLMEVAWSEPQREEALADRHIEFLSRQGEEAAAAAEGGMLGTLRRMSIGLVRPSMSHMAEQAQGALRQAMGGTAGNAPGATPISEPRLAMLCMETLLKSLYFCKLAYRLETPDSPVSIEHGLSLYPDLQHHELLLEPATDTRVLLVWGRSTLVVAFRGTVTRKNVLTDLEAWSTPHLPSRKNAYGRTLRVHAGFYRAWRTADLGDRLVSRLAQLLEGCPHGARPRALFTGHSLGGALAVLASIEFVRRAPQYAAGVSVYTFGSPRVGNGPFATEHRAAVPDCWSVINNQDPIPRIPKGWFHGAGHRVVVTPRGDLIIKPSTLELSVIFKSGGVAAHHRLPNYSLSLFSLFRAQFDAAKKMEGGALGVTILAGRLDVGQTLVLRYAGLREIMDARERRMPMPVEVYQLRKARVGGFDWAGGCCAVAPGRQPIGVWENTWRPVLGFEERPHASYRVISPNPGPDSDNRNGRSRAWRSGQSAAPPRLSHKMTPSSASRPPSSWPSRRGPWGRRMCWVTPRWSGTWAASGCWAPRSSRRRNPVP</sequence>
<evidence type="ECO:0000313" key="4">
    <source>
        <dbReference type="EMBL" id="JAT70875.1"/>
    </source>
</evidence>